<dbReference type="PANTHER" id="PTHR45960:SF1">
    <property type="entry name" value="GRB2-ASSOCIATED-BINDING PROTEIN 2"/>
    <property type="match status" value="1"/>
</dbReference>
<feature type="region of interest" description="Disordered" evidence="2">
    <location>
        <begin position="714"/>
        <end position="750"/>
    </location>
</feature>
<gene>
    <name evidence="4" type="ORF">D9C73_014793</name>
</gene>
<evidence type="ECO:0000313" key="5">
    <source>
        <dbReference type="Proteomes" id="UP000298787"/>
    </source>
</evidence>
<reference evidence="4 5" key="1">
    <citation type="submission" date="2019-01" db="EMBL/GenBank/DDBJ databases">
        <title>Genome Assembly of Collichthys lucidus.</title>
        <authorList>
            <person name="Cai M."/>
            <person name="Xiao S."/>
        </authorList>
    </citation>
    <scope>NUCLEOTIDE SEQUENCE [LARGE SCALE GENOMIC DNA]</scope>
    <source>
        <strain evidence="4">JT15FE1705JMU</strain>
        <tissue evidence="4">Muscle</tissue>
    </source>
</reference>
<feature type="region of interest" description="Disordered" evidence="2">
    <location>
        <begin position="519"/>
        <end position="590"/>
    </location>
</feature>
<dbReference type="SUPFAM" id="SSF50729">
    <property type="entry name" value="PH domain-like"/>
    <property type="match status" value="1"/>
</dbReference>
<dbReference type="InterPro" id="IPR001849">
    <property type="entry name" value="PH_domain"/>
</dbReference>
<name>A0A4U5V0P0_COLLU</name>
<evidence type="ECO:0000256" key="2">
    <source>
        <dbReference type="SAM" id="MobiDB-lite"/>
    </source>
</evidence>
<dbReference type="Proteomes" id="UP000298787">
    <property type="component" value="Chromosome 13"/>
</dbReference>
<dbReference type="Pfam" id="PF00169">
    <property type="entry name" value="PH"/>
    <property type="match status" value="1"/>
</dbReference>
<feature type="domain" description="PH" evidence="3">
    <location>
        <begin position="163"/>
        <end position="265"/>
    </location>
</feature>
<dbReference type="PANTHER" id="PTHR45960">
    <property type="entry name" value="GRB2-ASSOCIATED-BINDING PROTEIN"/>
    <property type="match status" value="1"/>
</dbReference>
<evidence type="ECO:0000256" key="1">
    <source>
        <dbReference type="ARBA" id="ARBA00029462"/>
    </source>
</evidence>
<feature type="region of interest" description="Disordered" evidence="2">
    <location>
        <begin position="831"/>
        <end position="853"/>
    </location>
</feature>
<dbReference type="AlphaFoldDB" id="A0A4U5V0P0"/>
<keyword evidence="5" id="KW-1185">Reference proteome</keyword>
<comment type="similarity">
    <text evidence="1">Belongs to the GAB family.</text>
</comment>
<feature type="region of interest" description="Disordered" evidence="2">
    <location>
        <begin position="790"/>
        <end position="817"/>
    </location>
</feature>
<evidence type="ECO:0000259" key="3">
    <source>
        <dbReference type="PROSITE" id="PS50003"/>
    </source>
</evidence>
<dbReference type="InterPro" id="IPR046355">
    <property type="entry name" value="Gab1-4-like"/>
</dbReference>
<dbReference type="InterPro" id="IPR011993">
    <property type="entry name" value="PH-like_dom_sf"/>
</dbReference>
<dbReference type="PROSITE" id="PS50003">
    <property type="entry name" value="PH_DOMAIN"/>
    <property type="match status" value="1"/>
</dbReference>
<dbReference type="GO" id="GO:0005737">
    <property type="term" value="C:cytoplasm"/>
    <property type="evidence" value="ECO:0007669"/>
    <property type="project" value="TreeGrafter"/>
</dbReference>
<dbReference type="SMART" id="SM00233">
    <property type="entry name" value="PH"/>
    <property type="match status" value="1"/>
</dbReference>
<dbReference type="Gene3D" id="2.30.29.30">
    <property type="entry name" value="Pleckstrin-homology domain (PH domain)/Phosphotyrosine-binding domain (PTB)"/>
    <property type="match status" value="1"/>
</dbReference>
<protein>
    <submittedName>
        <fullName evidence="4">GRB2-associated-binding protein 2 GRB2-associated binder 2</fullName>
    </submittedName>
</protein>
<feature type="compositionally biased region" description="Polar residues" evidence="2">
    <location>
        <begin position="831"/>
        <end position="846"/>
    </location>
</feature>
<proteinExistence type="inferred from homology"/>
<sequence length="853" mass="94898">MHTTVCDKQTACMYHRTLKPARSACHSSQRKFQHACFQKIRNTHKKQQSVFQRVFVRMVSMPGLRGGGGAVSLAAVSVLMEREGACRILCVSSLHVRDIAWRKCITGRCPKAPSTPLPSLLPLSLPGLSSSFVSEHREHREPFKTATGKHIWSRCNQGHCSSSTLTNTTMVLLAWKKRWFILRSGRMSGDPDVLEYYKNDHSKKPIRVIDLHCCEQVDAGLTFKRKEFQDSFVFDIKTSDRTFYLVAETEEEMNKWVRSICQLCGFNQSDDNHERQSFVLCVKSRLTETTKEEPARTIVKLWFRCPFNRGCKRDGRLHHMPRSVGADVTGSMAPLTGERKSSAPIHSSQPVLFTFDVPRAPGLPPATPVHEQEDRECTVKVTTLRRPVSGFLLSVIAGLDSLGVELPSQPHDLHINLLRWNLGETQEIKAHRLYAEIPVAFSTSFCSVGLLIKTGIWRWASPSQENTSYQVHDDSSQEACYVLPRGYSTEAPAHSGLGEPDLENEEVYTFKTPCNTLATMHSNERPTDNYDLPTPPGSFYQIPRTFDKNHNALTPSSSESSCAPPPRPPKPSQGSEGQWGSPHSVGSQNGDMTSAEFMAVVNIDFTHTYFFPLNTGSSFETNSHHRPIHFNNSGQSVESVNDGFSSYLRTKAPLTRSDSGNSDDNYVPMNPGSSPLSAAQADSPKNIYIPMSPGPHHFDFPGFSATLPARKGSSASLCHRPGRLSDVTPPPINRNLKPNRKSKPTPLDLKNNGIIDELPFKSPVTMSWTRPMPAMNSVSSQHCRPISTQSITSTDSADSEENYVAMPSTSSVTSDEKVDYVQVDQEKTQALQSTMQEWTDVRQSTEPAKGVKS</sequence>
<dbReference type="GO" id="GO:0005068">
    <property type="term" value="F:transmembrane receptor protein tyrosine kinase adaptor activity"/>
    <property type="evidence" value="ECO:0007669"/>
    <property type="project" value="TreeGrafter"/>
</dbReference>
<dbReference type="EMBL" id="CM014090">
    <property type="protein sequence ID" value="TKS80691.1"/>
    <property type="molecule type" value="Genomic_DNA"/>
</dbReference>
<accession>A0A4U5V0P0</accession>
<evidence type="ECO:0000313" key="4">
    <source>
        <dbReference type="EMBL" id="TKS80691.1"/>
    </source>
</evidence>
<organism evidence="4 5">
    <name type="scientific">Collichthys lucidus</name>
    <name type="common">Big head croaker</name>
    <name type="synonym">Sciaena lucida</name>
    <dbReference type="NCBI Taxonomy" id="240159"/>
    <lineage>
        <taxon>Eukaryota</taxon>
        <taxon>Metazoa</taxon>
        <taxon>Chordata</taxon>
        <taxon>Craniata</taxon>
        <taxon>Vertebrata</taxon>
        <taxon>Euteleostomi</taxon>
        <taxon>Actinopterygii</taxon>
        <taxon>Neopterygii</taxon>
        <taxon>Teleostei</taxon>
        <taxon>Neoteleostei</taxon>
        <taxon>Acanthomorphata</taxon>
        <taxon>Eupercaria</taxon>
        <taxon>Sciaenidae</taxon>
        <taxon>Collichthys</taxon>
    </lineage>
</organism>